<feature type="transmembrane region" description="Helical" evidence="3">
    <location>
        <begin position="41"/>
        <end position="62"/>
    </location>
</feature>
<proteinExistence type="predicted"/>
<evidence type="ECO:0000259" key="4">
    <source>
        <dbReference type="PROSITE" id="PS50104"/>
    </source>
</evidence>
<dbReference type="Proteomes" id="UP001227230">
    <property type="component" value="Chromosome 18"/>
</dbReference>
<reference evidence="5 6" key="1">
    <citation type="journal article" date="2023" name="Hortic Res">
        <title>The complete reference genome for grapevine (Vitis vinifera L.) genetics and breeding.</title>
        <authorList>
            <person name="Shi X."/>
            <person name="Cao S."/>
            <person name="Wang X."/>
            <person name="Huang S."/>
            <person name="Wang Y."/>
            <person name="Liu Z."/>
            <person name="Liu W."/>
            <person name="Leng X."/>
            <person name="Peng Y."/>
            <person name="Wang N."/>
            <person name="Wang Y."/>
            <person name="Ma Z."/>
            <person name="Xu X."/>
            <person name="Zhang F."/>
            <person name="Xue H."/>
            <person name="Zhong H."/>
            <person name="Wang Y."/>
            <person name="Zhang K."/>
            <person name="Velt A."/>
            <person name="Avia K."/>
            <person name="Holtgrawe D."/>
            <person name="Grimplet J."/>
            <person name="Matus J.T."/>
            <person name="Ware D."/>
            <person name="Wu X."/>
            <person name="Wang H."/>
            <person name="Liu C."/>
            <person name="Fang Y."/>
            <person name="Rustenholz C."/>
            <person name="Cheng Z."/>
            <person name="Xiao H."/>
            <person name="Zhou Y."/>
        </authorList>
    </citation>
    <scope>NUCLEOTIDE SEQUENCE [LARGE SCALE GENOMIC DNA]</scope>
    <source>
        <strain evidence="6">cv. Pinot noir / PN40024</strain>
        <tissue evidence="5">Leaf</tissue>
    </source>
</reference>
<evidence type="ECO:0000256" key="2">
    <source>
        <dbReference type="SAM" id="MobiDB-lite"/>
    </source>
</evidence>
<keyword evidence="3" id="KW-0472">Membrane</keyword>
<organism evidence="5 6">
    <name type="scientific">Vitis vinifera</name>
    <name type="common">Grape</name>
    <dbReference type="NCBI Taxonomy" id="29760"/>
    <lineage>
        <taxon>Eukaryota</taxon>
        <taxon>Viridiplantae</taxon>
        <taxon>Streptophyta</taxon>
        <taxon>Embryophyta</taxon>
        <taxon>Tracheophyta</taxon>
        <taxon>Spermatophyta</taxon>
        <taxon>Magnoliopsida</taxon>
        <taxon>eudicotyledons</taxon>
        <taxon>Gunneridae</taxon>
        <taxon>Pentapetalae</taxon>
        <taxon>rosids</taxon>
        <taxon>Vitales</taxon>
        <taxon>Vitaceae</taxon>
        <taxon>Viteae</taxon>
        <taxon>Vitis</taxon>
    </lineage>
</organism>
<dbReference type="PROSITE" id="PS50104">
    <property type="entry name" value="TIR"/>
    <property type="match status" value="1"/>
</dbReference>
<dbReference type="EMBL" id="CP126665">
    <property type="protein sequence ID" value="WKA11586.1"/>
    <property type="molecule type" value="Genomic_DNA"/>
</dbReference>
<feature type="domain" description="TIR" evidence="4">
    <location>
        <begin position="108"/>
        <end position="284"/>
    </location>
</feature>
<dbReference type="Gene3D" id="3.40.50.10140">
    <property type="entry name" value="Toll/interleukin-1 receptor homology (TIR) domain"/>
    <property type="match status" value="1"/>
</dbReference>
<keyword evidence="1" id="KW-0520">NAD</keyword>
<dbReference type="SMART" id="SM00255">
    <property type="entry name" value="TIR"/>
    <property type="match status" value="1"/>
</dbReference>
<dbReference type="Pfam" id="PF01582">
    <property type="entry name" value="TIR"/>
    <property type="match status" value="1"/>
</dbReference>
<dbReference type="PANTHER" id="PTHR32009">
    <property type="entry name" value="TMV RESISTANCE PROTEIN N-LIKE"/>
    <property type="match status" value="1"/>
</dbReference>
<keyword evidence="3" id="KW-1133">Transmembrane helix</keyword>
<dbReference type="InterPro" id="IPR000157">
    <property type="entry name" value="TIR_dom"/>
</dbReference>
<evidence type="ECO:0000313" key="5">
    <source>
        <dbReference type="EMBL" id="WKA11586.1"/>
    </source>
</evidence>
<dbReference type="SUPFAM" id="SSF52200">
    <property type="entry name" value="Toll/Interleukin receptor TIR domain"/>
    <property type="match status" value="1"/>
</dbReference>
<evidence type="ECO:0000313" key="6">
    <source>
        <dbReference type="Proteomes" id="UP001227230"/>
    </source>
</evidence>
<dbReference type="PANTHER" id="PTHR32009:SF146">
    <property type="entry name" value="TIR DOMAIN-CONTAINING PROTEIN"/>
    <property type="match status" value="1"/>
</dbReference>
<evidence type="ECO:0000256" key="3">
    <source>
        <dbReference type="SAM" id="Phobius"/>
    </source>
</evidence>
<evidence type="ECO:0000256" key="1">
    <source>
        <dbReference type="ARBA" id="ARBA00023027"/>
    </source>
</evidence>
<feature type="compositionally biased region" description="Low complexity" evidence="2">
    <location>
        <begin position="396"/>
        <end position="405"/>
    </location>
</feature>
<name>A0ABY9DWN7_VITVI</name>
<gene>
    <name evidence="5" type="ORF">VitviT2T_029069</name>
</gene>
<protein>
    <recommendedName>
        <fullName evidence="4">TIR domain-containing protein</fullName>
    </recommendedName>
</protein>
<feature type="compositionally biased region" description="Polar residues" evidence="2">
    <location>
        <begin position="411"/>
        <end position="425"/>
    </location>
</feature>
<sequence>MPSYFTNITRFASFLGPFNVFSSSPPSLQFHLHLHLHHRHLSLLFAILFLTFLTALFFNYSLPTVFVSFVHEGITLNSLLVSQTSSLHCFAMAISSSSFCSSSSSFERGYDVFLSFRGEDTRNNFTAHLYKELRTKGINTFIDDDKLDRGQVISPALVAAIENSMFSIIVLSENYASSRWCLEELVKILECKESRGQRVLPIFYNVDPSDVRKHMGKFGEALAKHEENFKENMGRVQIWRDALTQVANLSGWDSRNKGDPLLPPLEPASPELETSSPELLKAAFSIVIPGRRIPDWIGSIVSHFRSVTGVVVGLVQTATSIPITVLGTMLSILRLLRGGLASFDILLRIGVCAIKKCGIVLVYRNEEVNGNNITMIQYISPPNSTLLLEEIHEGDSSGSGWSYDGSESENSDYYNSCDGETSESGWCSDDSESEMQPEKRLKWSSNQDNED</sequence>
<dbReference type="InterPro" id="IPR035897">
    <property type="entry name" value="Toll_tir_struct_dom_sf"/>
</dbReference>
<keyword evidence="6" id="KW-1185">Reference proteome</keyword>
<feature type="region of interest" description="Disordered" evidence="2">
    <location>
        <begin position="396"/>
        <end position="451"/>
    </location>
</feature>
<accession>A0ABY9DWN7</accession>
<keyword evidence="3" id="KW-0812">Transmembrane</keyword>